<feature type="domain" description="G-protein coupled receptors family 1 profile" evidence="6">
    <location>
        <begin position="42"/>
        <end position="309"/>
    </location>
</feature>
<keyword evidence="4 5" id="KW-0472">Membrane</keyword>
<evidence type="ECO:0000256" key="4">
    <source>
        <dbReference type="ARBA" id="ARBA00023136"/>
    </source>
</evidence>
<feature type="transmembrane region" description="Helical" evidence="5">
    <location>
        <begin position="148"/>
        <end position="169"/>
    </location>
</feature>
<dbReference type="InterPro" id="IPR047130">
    <property type="entry name" value="7TM_GPCR_Srsx_nematod"/>
</dbReference>
<dbReference type="Gene3D" id="1.20.1070.10">
    <property type="entry name" value="Rhodopsin 7-helix transmembrane proteins"/>
    <property type="match status" value="1"/>
</dbReference>
<keyword evidence="2 5" id="KW-0812">Transmembrane</keyword>
<dbReference type="PANTHER" id="PTHR23360:SF26">
    <property type="entry name" value="G-PROTEIN COUPLED RECEPTORS FAMILY 1 PROFILE DOMAIN-CONTAINING PROTEIN"/>
    <property type="match status" value="1"/>
</dbReference>
<dbReference type="PANTHER" id="PTHR23360">
    <property type="entry name" value="G-PROTEIN COUPLED RECEPTORS FAMILY 1 PROFILE DOMAIN-CONTAINING PROTEIN-RELATED"/>
    <property type="match status" value="1"/>
</dbReference>
<evidence type="ECO:0000259" key="6">
    <source>
        <dbReference type="PROSITE" id="PS50262"/>
    </source>
</evidence>
<organism evidence="7 8">
    <name type="scientific">Plectus sambesii</name>
    <dbReference type="NCBI Taxonomy" id="2011161"/>
    <lineage>
        <taxon>Eukaryota</taxon>
        <taxon>Metazoa</taxon>
        <taxon>Ecdysozoa</taxon>
        <taxon>Nematoda</taxon>
        <taxon>Chromadorea</taxon>
        <taxon>Plectida</taxon>
        <taxon>Plectina</taxon>
        <taxon>Plectoidea</taxon>
        <taxon>Plectidae</taxon>
        <taxon>Plectus</taxon>
    </lineage>
</organism>
<name>A0A914V4F8_9BILA</name>
<keyword evidence="3 5" id="KW-1133">Transmembrane helix</keyword>
<protein>
    <submittedName>
        <fullName evidence="8">G-protein coupled receptors family 1 profile domain-containing protein</fullName>
    </submittedName>
</protein>
<feature type="transmembrane region" description="Helical" evidence="5">
    <location>
        <begin position="109"/>
        <end position="127"/>
    </location>
</feature>
<evidence type="ECO:0000313" key="7">
    <source>
        <dbReference type="Proteomes" id="UP000887566"/>
    </source>
</evidence>
<proteinExistence type="predicted"/>
<accession>A0A914V4F8</accession>
<feature type="transmembrane region" description="Helical" evidence="5">
    <location>
        <begin position="65"/>
        <end position="89"/>
    </location>
</feature>
<evidence type="ECO:0000313" key="8">
    <source>
        <dbReference type="WBParaSite" id="PSAMB.scaffold1528size30433.g13550.t1"/>
    </source>
</evidence>
<feature type="transmembrane region" description="Helical" evidence="5">
    <location>
        <begin position="241"/>
        <end position="263"/>
    </location>
</feature>
<reference evidence="8" key="1">
    <citation type="submission" date="2022-11" db="UniProtKB">
        <authorList>
            <consortium name="WormBaseParasite"/>
        </authorList>
    </citation>
    <scope>IDENTIFICATION</scope>
</reference>
<dbReference type="Proteomes" id="UP000887566">
    <property type="component" value="Unplaced"/>
</dbReference>
<keyword evidence="7" id="KW-1185">Reference proteome</keyword>
<sequence length="349" mass="39074">MSLPLRNRTDGRVEQIVDPLVVDNMIISWVLYGVEGCILTATNFPIVIAVLFYSKLRQQKEYVIIGARALADGIAGFGFLLAAVGRILAVQNGNGFVLITRWQCLMTPWVILWGWCQPLTALMLTVVSLDRIIAVTFPLKYYGFTHRYAFTMVGCAYGYVFIPFIVMVYRSYQVTIPDVPAYCSSFHGMTAADYAYFTNFVLAATVVSVLLYIPVLLKLKYTLKNNTAIDSSIKFHRLKRATITLGISSLFTFLFYIVPMAIITFSREIQILTDILIKPMKSSIMKIIAVLLVAVCIASLDAACSPKCKCPKGLIVIKPCEEPWCLPMCQSPDGKTDTGRSRRFIYNLL</sequence>
<feature type="transmembrane region" description="Helical" evidence="5">
    <location>
        <begin position="194"/>
        <end position="217"/>
    </location>
</feature>
<feature type="transmembrane region" description="Helical" evidence="5">
    <location>
        <begin position="29"/>
        <end position="53"/>
    </location>
</feature>
<evidence type="ECO:0000256" key="5">
    <source>
        <dbReference type="SAM" id="Phobius"/>
    </source>
</evidence>
<dbReference type="SUPFAM" id="SSF81321">
    <property type="entry name" value="Family A G protein-coupled receptor-like"/>
    <property type="match status" value="1"/>
</dbReference>
<evidence type="ECO:0000256" key="1">
    <source>
        <dbReference type="ARBA" id="ARBA00004370"/>
    </source>
</evidence>
<dbReference type="WBParaSite" id="PSAMB.scaffold1528size30433.g13550.t1">
    <property type="protein sequence ID" value="PSAMB.scaffold1528size30433.g13550.t1"/>
    <property type="gene ID" value="PSAMB.scaffold1528size30433.g13550"/>
</dbReference>
<evidence type="ECO:0000256" key="3">
    <source>
        <dbReference type="ARBA" id="ARBA00022989"/>
    </source>
</evidence>
<dbReference type="PROSITE" id="PS50262">
    <property type="entry name" value="G_PROTEIN_RECEP_F1_2"/>
    <property type="match status" value="1"/>
</dbReference>
<dbReference type="InterPro" id="IPR017452">
    <property type="entry name" value="GPCR_Rhodpsn_7TM"/>
</dbReference>
<comment type="subcellular location">
    <subcellularLocation>
        <location evidence="1">Membrane</location>
    </subcellularLocation>
</comment>
<evidence type="ECO:0000256" key="2">
    <source>
        <dbReference type="ARBA" id="ARBA00022692"/>
    </source>
</evidence>
<dbReference type="GO" id="GO:0016020">
    <property type="term" value="C:membrane"/>
    <property type="evidence" value="ECO:0007669"/>
    <property type="project" value="UniProtKB-SubCell"/>
</dbReference>
<dbReference type="AlphaFoldDB" id="A0A914V4F8"/>
<feature type="transmembrane region" description="Helical" evidence="5">
    <location>
        <begin position="283"/>
        <end position="304"/>
    </location>
</feature>